<sequence>MTAAALARPRRHDRRPGSCCAFLLSRCLLLAVAGSQPGRGRGLWVPVHGLAGSSRAGPLTPAHGCGGHRGAGRQRRRGWGVGRGLAGCPAHPLDSDSVKPPGSP</sequence>
<evidence type="ECO:0000313" key="3">
    <source>
        <dbReference type="EMBL" id="KXG29278.1"/>
    </source>
</evidence>
<keyword evidence="4" id="KW-1185">Reference proteome</keyword>
<reference evidence="3 4" key="1">
    <citation type="journal article" date="2009" name="Nature">
        <title>The Sorghum bicolor genome and the diversification of grasses.</title>
        <authorList>
            <person name="Paterson A.H."/>
            <person name="Bowers J.E."/>
            <person name="Bruggmann R."/>
            <person name="Dubchak I."/>
            <person name="Grimwood J."/>
            <person name="Gundlach H."/>
            <person name="Haberer G."/>
            <person name="Hellsten U."/>
            <person name="Mitros T."/>
            <person name="Poliakov A."/>
            <person name="Schmutz J."/>
            <person name="Spannagl M."/>
            <person name="Tang H."/>
            <person name="Wang X."/>
            <person name="Wicker T."/>
            <person name="Bharti A.K."/>
            <person name="Chapman J."/>
            <person name="Feltus F.A."/>
            <person name="Gowik U."/>
            <person name="Grigoriev I.V."/>
            <person name="Lyons E."/>
            <person name="Maher C.A."/>
            <person name="Martis M."/>
            <person name="Narechania A."/>
            <person name="Otillar R.P."/>
            <person name="Penning B.W."/>
            <person name="Salamov A.A."/>
            <person name="Wang Y."/>
            <person name="Zhang L."/>
            <person name="Carpita N.C."/>
            <person name="Freeling M."/>
            <person name="Gingle A.R."/>
            <person name="Hash C.T."/>
            <person name="Keller B."/>
            <person name="Klein P."/>
            <person name="Kresovich S."/>
            <person name="McCann M.C."/>
            <person name="Ming R."/>
            <person name="Peterson D.G."/>
            <person name="Mehboob-ur-Rahman"/>
            <person name="Ware D."/>
            <person name="Westhoff P."/>
            <person name="Mayer K.F."/>
            <person name="Messing J."/>
            <person name="Rokhsar D.S."/>
        </authorList>
    </citation>
    <scope>NUCLEOTIDE SEQUENCE [LARGE SCALE GENOMIC DNA]</scope>
    <source>
        <strain evidence="4">cv. BTx623</strain>
    </source>
</reference>
<evidence type="ECO:0000256" key="1">
    <source>
        <dbReference type="SAM" id="MobiDB-lite"/>
    </source>
</evidence>
<dbReference type="AlphaFoldDB" id="A0A194YM27"/>
<keyword evidence="2" id="KW-0732">Signal</keyword>
<gene>
    <name evidence="3" type="ORF">SORBI_3004G007200</name>
</gene>
<name>A0A194YM27_SORBI</name>
<proteinExistence type="predicted"/>
<feature type="chain" id="PRO_5008268874" description="Secreted protein" evidence="2">
    <location>
        <begin position="35"/>
        <end position="104"/>
    </location>
</feature>
<accession>A0A194YM27</accession>
<dbReference type="Proteomes" id="UP000000768">
    <property type="component" value="Chromosome 4"/>
</dbReference>
<organism evidence="3 4">
    <name type="scientific">Sorghum bicolor</name>
    <name type="common">Sorghum</name>
    <name type="synonym">Sorghum vulgare</name>
    <dbReference type="NCBI Taxonomy" id="4558"/>
    <lineage>
        <taxon>Eukaryota</taxon>
        <taxon>Viridiplantae</taxon>
        <taxon>Streptophyta</taxon>
        <taxon>Embryophyta</taxon>
        <taxon>Tracheophyta</taxon>
        <taxon>Spermatophyta</taxon>
        <taxon>Magnoliopsida</taxon>
        <taxon>Liliopsida</taxon>
        <taxon>Poales</taxon>
        <taxon>Poaceae</taxon>
        <taxon>PACMAD clade</taxon>
        <taxon>Panicoideae</taxon>
        <taxon>Andropogonodae</taxon>
        <taxon>Andropogoneae</taxon>
        <taxon>Sorghinae</taxon>
        <taxon>Sorghum</taxon>
    </lineage>
</organism>
<evidence type="ECO:0000256" key="2">
    <source>
        <dbReference type="SAM" id="SignalP"/>
    </source>
</evidence>
<evidence type="ECO:0000313" key="4">
    <source>
        <dbReference type="Proteomes" id="UP000000768"/>
    </source>
</evidence>
<feature type="signal peptide" evidence="2">
    <location>
        <begin position="1"/>
        <end position="34"/>
    </location>
</feature>
<reference evidence="4" key="2">
    <citation type="journal article" date="2018" name="Plant J.">
        <title>The Sorghum bicolor reference genome: improved assembly, gene annotations, a transcriptome atlas, and signatures of genome organization.</title>
        <authorList>
            <person name="McCormick R.F."/>
            <person name="Truong S.K."/>
            <person name="Sreedasyam A."/>
            <person name="Jenkins J."/>
            <person name="Shu S."/>
            <person name="Sims D."/>
            <person name="Kennedy M."/>
            <person name="Amirebrahimi M."/>
            <person name="Weers B.D."/>
            <person name="McKinley B."/>
            <person name="Mattison A."/>
            <person name="Morishige D.T."/>
            <person name="Grimwood J."/>
            <person name="Schmutz J."/>
            <person name="Mullet J.E."/>
        </authorList>
    </citation>
    <scope>NUCLEOTIDE SEQUENCE [LARGE SCALE GENOMIC DNA]</scope>
    <source>
        <strain evidence="4">cv. BTx623</strain>
    </source>
</reference>
<dbReference type="Gramene" id="KXG29278">
    <property type="protein sequence ID" value="KXG29278"/>
    <property type="gene ID" value="SORBI_3004G007200"/>
</dbReference>
<protein>
    <recommendedName>
        <fullName evidence="5">Secreted protein</fullName>
    </recommendedName>
</protein>
<dbReference type="InParanoid" id="A0A194YM27"/>
<dbReference type="EMBL" id="CM000763">
    <property type="protein sequence ID" value="KXG29278.1"/>
    <property type="molecule type" value="Genomic_DNA"/>
</dbReference>
<feature type="region of interest" description="Disordered" evidence="1">
    <location>
        <begin position="55"/>
        <end position="104"/>
    </location>
</feature>
<evidence type="ECO:0008006" key="5">
    <source>
        <dbReference type="Google" id="ProtNLM"/>
    </source>
</evidence>